<comment type="caution">
    <text evidence="2">The sequence shown here is derived from an EMBL/GenBank/DDBJ whole genome shotgun (WGS) entry which is preliminary data.</text>
</comment>
<keyword evidence="3" id="KW-1185">Reference proteome</keyword>
<evidence type="ECO:0000256" key="1">
    <source>
        <dbReference type="SAM" id="MobiDB-lite"/>
    </source>
</evidence>
<sequence length="193" mass="22226">MFSYEDGCCTAEIRNVRETCMCSGPVRWTHPPIPSLLRRRTLWRLFSNRQLKACVIVGRMPPLFRGQSMFRPFEFLASTSIGNRSTFPSDRLFACAKRALDACFTREIRCAPSHMPARERVHVRNTSRRHPFIRRRASARAGAHGRATALGSAFAPDRRERSDTWRGSGLRRRPAMDGFGRRPRRDVQGHARR</sequence>
<feature type="compositionally biased region" description="Low complexity" evidence="1">
    <location>
        <begin position="139"/>
        <end position="151"/>
    </location>
</feature>
<gene>
    <name evidence="2" type="ORF">AWB79_03833</name>
</gene>
<accession>A0A158BLN3</accession>
<evidence type="ECO:0000313" key="2">
    <source>
        <dbReference type="EMBL" id="SAK70656.1"/>
    </source>
</evidence>
<dbReference type="EMBL" id="FCOA02000012">
    <property type="protein sequence ID" value="SAK70656.1"/>
    <property type="molecule type" value="Genomic_DNA"/>
</dbReference>
<organism evidence="2 3">
    <name type="scientific">Caballeronia hypogeia</name>
    <dbReference type="NCBI Taxonomy" id="1777140"/>
    <lineage>
        <taxon>Bacteria</taxon>
        <taxon>Pseudomonadati</taxon>
        <taxon>Pseudomonadota</taxon>
        <taxon>Betaproteobacteria</taxon>
        <taxon>Burkholderiales</taxon>
        <taxon>Burkholderiaceae</taxon>
        <taxon>Caballeronia</taxon>
    </lineage>
</organism>
<dbReference type="AlphaFoldDB" id="A0A158BLN3"/>
<name>A0A158BLN3_9BURK</name>
<proteinExistence type="predicted"/>
<evidence type="ECO:0000313" key="3">
    <source>
        <dbReference type="Proteomes" id="UP000054851"/>
    </source>
</evidence>
<feature type="region of interest" description="Disordered" evidence="1">
    <location>
        <begin position="137"/>
        <end position="193"/>
    </location>
</feature>
<protein>
    <submittedName>
        <fullName evidence="2">Uncharacterized protein</fullName>
    </submittedName>
</protein>
<dbReference type="Proteomes" id="UP000054851">
    <property type="component" value="Unassembled WGS sequence"/>
</dbReference>
<reference evidence="2" key="1">
    <citation type="submission" date="2016-01" db="EMBL/GenBank/DDBJ databases">
        <authorList>
            <person name="Peeters C."/>
        </authorList>
    </citation>
    <scope>NUCLEOTIDE SEQUENCE</scope>
    <source>
        <strain evidence="2">LMG 29322</strain>
    </source>
</reference>